<name>A0AA39V3S4_9AGAR</name>
<protein>
    <recommendedName>
        <fullName evidence="2">DUF6533 domain-containing protein</fullName>
    </recommendedName>
</protein>
<dbReference type="InterPro" id="IPR045340">
    <property type="entry name" value="DUF6533"/>
</dbReference>
<keyword evidence="4" id="KW-1185">Reference proteome</keyword>
<dbReference type="EMBL" id="JAUEPU010000003">
    <property type="protein sequence ID" value="KAK0504435.1"/>
    <property type="molecule type" value="Genomic_DNA"/>
</dbReference>
<feature type="transmembrane region" description="Helical" evidence="1">
    <location>
        <begin position="38"/>
        <end position="55"/>
    </location>
</feature>
<feature type="transmembrane region" description="Helical" evidence="1">
    <location>
        <begin position="257"/>
        <end position="278"/>
    </location>
</feature>
<proteinExistence type="predicted"/>
<feature type="transmembrane region" description="Helical" evidence="1">
    <location>
        <begin position="189"/>
        <end position="208"/>
    </location>
</feature>
<keyword evidence="1" id="KW-0472">Membrane</keyword>
<feature type="transmembrane region" description="Helical" evidence="1">
    <location>
        <begin position="229"/>
        <end position="251"/>
    </location>
</feature>
<evidence type="ECO:0000256" key="1">
    <source>
        <dbReference type="SAM" id="Phobius"/>
    </source>
</evidence>
<evidence type="ECO:0000313" key="4">
    <source>
        <dbReference type="Proteomes" id="UP001175228"/>
    </source>
</evidence>
<comment type="caution">
    <text evidence="3">The sequence shown here is derived from an EMBL/GenBank/DDBJ whole genome shotgun (WGS) entry which is preliminary data.</text>
</comment>
<dbReference type="Pfam" id="PF20151">
    <property type="entry name" value="DUF6533"/>
    <property type="match status" value="1"/>
</dbReference>
<accession>A0AA39V3S4</accession>
<feature type="transmembrane region" description="Helical" evidence="1">
    <location>
        <begin position="137"/>
        <end position="161"/>
    </location>
</feature>
<evidence type="ECO:0000313" key="3">
    <source>
        <dbReference type="EMBL" id="KAK0504435.1"/>
    </source>
</evidence>
<evidence type="ECO:0000259" key="2">
    <source>
        <dbReference type="Pfam" id="PF20151"/>
    </source>
</evidence>
<organism evidence="3 4">
    <name type="scientific">Armillaria luteobubalina</name>
    <dbReference type="NCBI Taxonomy" id="153913"/>
    <lineage>
        <taxon>Eukaryota</taxon>
        <taxon>Fungi</taxon>
        <taxon>Dikarya</taxon>
        <taxon>Basidiomycota</taxon>
        <taxon>Agaricomycotina</taxon>
        <taxon>Agaricomycetes</taxon>
        <taxon>Agaricomycetidae</taxon>
        <taxon>Agaricales</taxon>
        <taxon>Marasmiineae</taxon>
        <taxon>Physalacriaceae</taxon>
        <taxon>Armillaria</taxon>
    </lineage>
</organism>
<feature type="domain" description="DUF6533" evidence="2">
    <location>
        <begin position="38"/>
        <end position="80"/>
    </location>
</feature>
<keyword evidence="1" id="KW-0812">Transmembrane</keyword>
<gene>
    <name evidence="3" type="ORF">EDD18DRAFT_1133706</name>
</gene>
<keyword evidence="1" id="KW-1133">Transmembrane helix</keyword>
<reference evidence="3" key="1">
    <citation type="submission" date="2023-06" db="EMBL/GenBank/DDBJ databases">
        <authorList>
            <consortium name="Lawrence Berkeley National Laboratory"/>
            <person name="Ahrendt S."/>
            <person name="Sahu N."/>
            <person name="Indic B."/>
            <person name="Wong-Bajracharya J."/>
            <person name="Merenyi Z."/>
            <person name="Ke H.-M."/>
            <person name="Monk M."/>
            <person name="Kocsube S."/>
            <person name="Drula E."/>
            <person name="Lipzen A."/>
            <person name="Balint B."/>
            <person name="Henrissat B."/>
            <person name="Andreopoulos B."/>
            <person name="Martin F.M."/>
            <person name="Harder C.B."/>
            <person name="Rigling D."/>
            <person name="Ford K.L."/>
            <person name="Foster G.D."/>
            <person name="Pangilinan J."/>
            <person name="Papanicolaou A."/>
            <person name="Barry K."/>
            <person name="LaButti K."/>
            <person name="Viragh M."/>
            <person name="Koriabine M."/>
            <person name="Yan M."/>
            <person name="Riley R."/>
            <person name="Champramary S."/>
            <person name="Plett K.L."/>
            <person name="Tsai I.J."/>
            <person name="Slot J."/>
            <person name="Sipos G."/>
            <person name="Plett J."/>
            <person name="Nagy L.G."/>
            <person name="Grigoriev I.V."/>
        </authorList>
    </citation>
    <scope>NUCLEOTIDE SEQUENCE</scope>
    <source>
        <strain evidence="3">HWK02</strain>
    </source>
</reference>
<feature type="transmembrane region" description="Helical" evidence="1">
    <location>
        <begin position="104"/>
        <end position="125"/>
    </location>
</feature>
<sequence>MSNTTLSNSSSDSSSAATMEAEILALFQVMEQTRMSNYSLLTSIMFLLYDIMLNMDKEQNIRSRRSFPNALYVFSRYYSVFYNITGFKEMFPVGNIVGLSIQKWFYFEILAGGIFFTTVVNIILVMRLNAMYRNGKVLVFLILLVIGECSAELYSCIQSSITTAKRTFSVPLELRWPGCVSDAAVQPTLATWIPCGIVATVFFIMTLAKIFQDGRWRLSQLKSMKRISPLLVSFVRDGAIFYFLCAMFMVILLHNGFAVFLNGWLIAIYSFAASRLILNLREAAYRGNVDTVFQQSLSLSTQQGQIVFAPGHPNQSAADSEDMQLEVY</sequence>
<dbReference type="Proteomes" id="UP001175228">
    <property type="component" value="Unassembled WGS sequence"/>
</dbReference>
<dbReference type="AlphaFoldDB" id="A0AA39V3S4"/>